<dbReference type="Proteomes" id="UP000241201">
    <property type="component" value="Unassembled WGS sequence"/>
</dbReference>
<reference evidence="2" key="1">
    <citation type="submission" date="2018-03" db="EMBL/GenBank/DDBJ databases">
        <title>Lachnoclostridium SNUG30370 gen.nov., sp.nov., isolated from human faeces.</title>
        <authorList>
            <person name="Seo B."/>
            <person name="Jeon K."/>
            <person name="Ko G."/>
        </authorList>
    </citation>
    <scope>NUCLEOTIDE SEQUENCE [LARGE SCALE GENOMIC DNA]</scope>
    <source>
        <strain evidence="2">SNUG30370</strain>
    </source>
</reference>
<protein>
    <recommendedName>
        <fullName evidence="3">SpoIIIAH-like family protein</fullName>
    </recommendedName>
</protein>
<organism evidence="1 2">
    <name type="scientific">Faecalibacillus faecis</name>
    <dbReference type="NCBI Taxonomy" id="1982628"/>
    <lineage>
        <taxon>Bacteria</taxon>
        <taxon>Bacillati</taxon>
        <taxon>Bacillota</taxon>
        <taxon>Erysipelotrichia</taxon>
        <taxon>Erysipelotrichales</taxon>
        <taxon>Coprobacillaceae</taxon>
        <taxon>Faecalibacillus</taxon>
    </lineage>
</organism>
<sequence>MNKQAITFLSLFTLILVLSVYYLVVPPIDQQTNVQTKQLSKIEVLQNQLNENHENTLAENNDVIASAKSSKKQIQEALTSIEKTNSDIETENTICKLLKEKGYKECFVELDDTHLKVVIKLKEATSKDANRVIKCIQGKYNNIFDIEVKFVED</sequence>
<gene>
    <name evidence="1" type="ORF">C7U55_03000</name>
</gene>
<evidence type="ECO:0000313" key="1">
    <source>
        <dbReference type="EMBL" id="PST41759.1"/>
    </source>
</evidence>
<accession>A0A2T3G2K6</accession>
<evidence type="ECO:0000313" key="2">
    <source>
        <dbReference type="Proteomes" id="UP000241201"/>
    </source>
</evidence>
<dbReference type="Pfam" id="PF12685">
    <property type="entry name" value="SpoIIIAH"/>
    <property type="match status" value="1"/>
</dbReference>
<dbReference type="GeneID" id="77470073"/>
<dbReference type="InterPro" id="IPR038503">
    <property type="entry name" value="SpoIIIAH_sf"/>
</dbReference>
<dbReference type="AlphaFoldDB" id="A0A2T3G2K6"/>
<dbReference type="EMBL" id="PYLP01000002">
    <property type="protein sequence ID" value="PST41759.1"/>
    <property type="molecule type" value="Genomic_DNA"/>
</dbReference>
<name>A0A2T3G2K6_9FIRM</name>
<evidence type="ECO:0008006" key="3">
    <source>
        <dbReference type="Google" id="ProtNLM"/>
    </source>
</evidence>
<keyword evidence="2" id="KW-1185">Reference proteome</keyword>
<dbReference type="Gene3D" id="1.10.287.4300">
    <property type="entry name" value="Stage III sporulation protein AH-like"/>
    <property type="match status" value="1"/>
</dbReference>
<proteinExistence type="predicted"/>
<comment type="caution">
    <text evidence="1">The sequence shown here is derived from an EMBL/GenBank/DDBJ whole genome shotgun (WGS) entry which is preliminary data.</text>
</comment>
<dbReference type="InterPro" id="IPR024232">
    <property type="entry name" value="SpoIIIAH"/>
</dbReference>
<dbReference type="RefSeq" id="WP_106987278.1">
    <property type="nucleotide sequence ID" value="NZ_PYLP01000002.1"/>
</dbReference>